<name>A0ACD0NS06_9BASI</name>
<feature type="non-terminal residue" evidence="1">
    <location>
        <position position="1"/>
    </location>
</feature>
<gene>
    <name evidence="1" type="ORF">IE53DRAFT_295851</name>
</gene>
<dbReference type="Proteomes" id="UP000245626">
    <property type="component" value="Unassembled WGS sequence"/>
</dbReference>
<evidence type="ECO:0000313" key="1">
    <source>
        <dbReference type="EMBL" id="PWN48522.1"/>
    </source>
</evidence>
<protein>
    <submittedName>
        <fullName evidence="1">P450 oxidoreductase</fullName>
    </submittedName>
</protein>
<dbReference type="EMBL" id="KZ820187">
    <property type="protein sequence ID" value="PWN48522.1"/>
    <property type="molecule type" value="Genomic_DNA"/>
</dbReference>
<accession>A0ACD0NS06</accession>
<feature type="non-terminal residue" evidence="1">
    <location>
        <position position="447"/>
    </location>
</feature>
<keyword evidence="2" id="KW-1185">Reference proteome</keyword>
<proteinExistence type="predicted"/>
<sequence length="447" mass="51195">NTVTIPGLGRLIDVSRPDWIEHVQRTQFTDYVKGHQFHDQMKDVLGDGIFTTDGDQWKMQRKVASRIFSVSSFKDIITRTIREDCDLLQGILARHADRGEVFNIQELFFRFTLSSFVKIAFDQDTGSLSKPDQPDEFGDAFNFAQKVLDMRFVQPWWKLTEMFNETGTKMTASRKIIDKFTDEIVTTRREQVKRGETRPNARKDLLDLFMAHRLSDGSMLSNKQLKDTILNLLIAGRDTTAEALSWMTWHMLSSPEVYQNVQQEIDSMSSEQGGSLEIDYDSFDKHVAKLSTFYETLRLHPSIPKNIRRALRDDVLPKGGPRIRKGDIVLYSDWAMARNPDVWGQDAEQFKPQRWIEHQQPPQPDSTPSDQPQPTVVGSIKKLSPYKAHFFNAGPRLCLGQKLATFEACQVINSIFGDFRLELVDLGGKQSCSTQTVPEYLNSLTHP</sequence>
<organism evidence="1 2">
    <name type="scientific">Violaceomyces palustris</name>
    <dbReference type="NCBI Taxonomy" id="1673888"/>
    <lineage>
        <taxon>Eukaryota</taxon>
        <taxon>Fungi</taxon>
        <taxon>Dikarya</taxon>
        <taxon>Basidiomycota</taxon>
        <taxon>Ustilaginomycotina</taxon>
        <taxon>Ustilaginomycetes</taxon>
        <taxon>Violaceomycetales</taxon>
        <taxon>Violaceomycetaceae</taxon>
        <taxon>Violaceomyces</taxon>
    </lineage>
</organism>
<reference evidence="1 2" key="1">
    <citation type="journal article" date="2018" name="Mol. Biol. Evol.">
        <title>Broad Genomic Sampling Reveals a Smut Pathogenic Ancestry of the Fungal Clade Ustilaginomycotina.</title>
        <authorList>
            <person name="Kijpornyongpan T."/>
            <person name="Mondo S.J."/>
            <person name="Barry K."/>
            <person name="Sandor L."/>
            <person name="Lee J."/>
            <person name="Lipzen A."/>
            <person name="Pangilinan J."/>
            <person name="LaButti K."/>
            <person name="Hainaut M."/>
            <person name="Henrissat B."/>
            <person name="Grigoriev I.V."/>
            <person name="Spatafora J.W."/>
            <person name="Aime M.C."/>
        </authorList>
    </citation>
    <scope>NUCLEOTIDE SEQUENCE [LARGE SCALE GENOMIC DNA]</scope>
    <source>
        <strain evidence="1 2">SA 807</strain>
    </source>
</reference>
<evidence type="ECO:0000313" key="2">
    <source>
        <dbReference type="Proteomes" id="UP000245626"/>
    </source>
</evidence>